<protein>
    <recommendedName>
        <fullName evidence="1">LysR substrate-binding domain-containing protein</fullName>
    </recommendedName>
</protein>
<reference evidence="2" key="2">
    <citation type="submission" date="2020-09" db="EMBL/GenBank/DDBJ databases">
        <authorList>
            <person name="Sun Q."/>
            <person name="Zhou Y."/>
        </authorList>
    </citation>
    <scope>NUCLEOTIDE SEQUENCE</scope>
    <source>
        <strain evidence="2">CGMCC 1.12827</strain>
    </source>
</reference>
<evidence type="ECO:0000313" key="2">
    <source>
        <dbReference type="EMBL" id="GGB46949.1"/>
    </source>
</evidence>
<dbReference type="EMBL" id="BMGC01000053">
    <property type="protein sequence ID" value="GGB46949.1"/>
    <property type="molecule type" value="Genomic_DNA"/>
</dbReference>
<sequence>MARLPLYEERVQVFVDVEHPLAAAIDPIPLASLSDRPWILPGSDTALRGELEEEFARLRAPLPANRVETTNVLTVRELLRDRRTLAVLPALIGNSHDNLVSLPVDLASVSHQVGLSLAVGRALSPAAAAFVHALRRVAAEGLTSPAPEI</sequence>
<dbReference type="AlphaFoldDB" id="A0A916TIH0"/>
<keyword evidence="3" id="KW-1185">Reference proteome</keyword>
<comment type="caution">
    <text evidence="2">The sequence shown here is derived from an EMBL/GenBank/DDBJ whole genome shotgun (WGS) entry which is preliminary data.</text>
</comment>
<evidence type="ECO:0000313" key="3">
    <source>
        <dbReference type="Proteomes" id="UP000621454"/>
    </source>
</evidence>
<dbReference type="RefSeq" id="WP_268235501.1">
    <property type="nucleotide sequence ID" value="NZ_BMGC01000053.1"/>
</dbReference>
<dbReference type="InterPro" id="IPR005119">
    <property type="entry name" value="LysR_subst-bd"/>
</dbReference>
<dbReference type="Pfam" id="PF03466">
    <property type="entry name" value="LysR_substrate"/>
    <property type="match status" value="1"/>
</dbReference>
<gene>
    <name evidence="2" type="ORF">GCM10011489_37740</name>
</gene>
<name>A0A916TIH0_9ACTN</name>
<reference evidence="2" key="1">
    <citation type="journal article" date="2014" name="Int. J. Syst. Evol. Microbiol.">
        <title>Complete genome sequence of Corynebacterium casei LMG S-19264T (=DSM 44701T), isolated from a smear-ripened cheese.</title>
        <authorList>
            <consortium name="US DOE Joint Genome Institute (JGI-PGF)"/>
            <person name="Walter F."/>
            <person name="Albersmeier A."/>
            <person name="Kalinowski J."/>
            <person name="Ruckert C."/>
        </authorList>
    </citation>
    <scope>NUCLEOTIDE SEQUENCE</scope>
    <source>
        <strain evidence="2">CGMCC 1.12827</strain>
    </source>
</reference>
<dbReference type="PANTHER" id="PTHR30419">
    <property type="entry name" value="HTH-TYPE TRANSCRIPTIONAL REGULATOR YBHD"/>
    <property type="match status" value="1"/>
</dbReference>
<evidence type="ECO:0000259" key="1">
    <source>
        <dbReference type="Pfam" id="PF03466"/>
    </source>
</evidence>
<dbReference type="InterPro" id="IPR050950">
    <property type="entry name" value="HTH-type_LysR_regulators"/>
</dbReference>
<dbReference type="Gene3D" id="3.40.190.290">
    <property type="match status" value="1"/>
</dbReference>
<organism evidence="2 3">
    <name type="scientific">Gordonia jinhuaensis</name>
    <dbReference type="NCBI Taxonomy" id="1517702"/>
    <lineage>
        <taxon>Bacteria</taxon>
        <taxon>Bacillati</taxon>
        <taxon>Actinomycetota</taxon>
        <taxon>Actinomycetes</taxon>
        <taxon>Mycobacteriales</taxon>
        <taxon>Gordoniaceae</taxon>
        <taxon>Gordonia</taxon>
    </lineage>
</organism>
<feature type="domain" description="LysR substrate-binding" evidence="1">
    <location>
        <begin position="4"/>
        <end position="138"/>
    </location>
</feature>
<dbReference type="GO" id="GO:0005829">
    <property type="term" value="C:cytosol"/>
    <property type="evidence" value="ECO:0007669"/>
    <property type="project" value="TreeGrafter"/>
</dbReference>
<accession>A0A916TIH0</accession>
<dbReference type="GO" id="GO:0006355">
    <property type="term" value="P:regulation of DNA-templated transcription"/>
    <property type="evidence" value="ECO:0007669"/>
    <property type="project" value="TreeGrafter"/>
</dbReference>
<proteinExistence type="predicted"/>
<dbReference type="Proteomes" id="UP000621454">
    <property type="component" value="Unassembled WGS sequence"/>
</dbReference>
<dbReference type="SUPFAM" id="SSF53850">
    <property type="entry name" value="Periplasmic binding protein-like II"/>
    <property type="match status" value="1"/>
</dbReference>